<dbReference type="SUPFAM" id="SSF56935">
    <property type="entry name" value="Porins"/>
    <property type="match status" value="1"/>
</dbReference>
<dbReference type="EMBL" id="RJTM01000059">
    <property type="protein sequence ID" value="RNL88447.1"/>
    <property type="molecule type" value="Genomic_DNA"/>
</dbReference>
<feature type="domain" description="TonB-dependent receptor plug" evidence="12">
    <location>
        <begin position="120"/>
        <end position="227"/>
    </location>
</feature>
<evidence type="ECO:0000256" key="3">
    <source>
        <dbReference type="ARBA" id="ARBA00022452"/>
    </source>
</evidence>
<organism evidence="13 14">
    <name type="scientific">Sinomicrobium pectinilyticum</name>
    <dbReference type="NCBI Taxonomy" id="1084421"/>
    <lineage>
        <taxon>Bacteria</taxon>
        <taxon>Pseudomonadati</taxon>
        <taxon>Bacteroidota</taxon>
        <taxon>Flavobacteriia</taxon>
        <taxon>Flavobacteriales</taxon>
        <taxon>Flavobacteriaceae</taxon>
        <taxon>Sinomicrobium</taxon>
    </lineage>
</organism>
<reference evidence="13 14" key="1">
    <citation type="submission" date="2018-10" db="EMBL/GenBank/DDBJ databases">
        <title>Sinomicrobium pectinilyticum sp. nov., a pectinase-producing bacterium isolated from alkaline and saline soil, and emended description of the genus Sinomicrobium.</title>
        <authorList>
            <person name="Cheng B."/>
            <person name="Li C."/>
            <person name="Lai Q."/>
            <person name="Du M."/>
            <person name="Shao Z."/>
            <person name="Xu P."/>
            <person name="Yang C."/>
        </authorList>
    </citation>
    <scope>NUCLEOTIDE SEQUENCE [LARGE SCALE GENOMIC DNA]</scope>
    <source>
        <strain evidence="13 14">5DNS001</strain>
    </source>
</reference>
<dbReference type="Proteomes" id="UP000267469">
    <property type="component" value="Unassembled WGS sequence"/>
</dbReference>
<evidence type="ECO:0000256" key="8">
    <source>
        <dbReference type="PROSITE-ProRule" id="PRU01360"/>
    </source>
</evidence>
<comment type="similarity">
    <text evidence="8 9">Belongs to the TonB-dependent receptor family.</text>
</comment>
<keyword evidence="7 8" id="KW-0998">Cell outer membrane</keyword>
<evidence type="ECO:0000259" key="11">
    <source>
        <dbReference type="Pfam" id="PF00593"/>
    </source>
</evidence>
<keyword evidence="6 8" id="KW-0472">Membrane</keyword>
<evidence type="ECO:0000256" key="5">
    <source>
        <dbReference type="ARBA" id="ARBA00023077"/>
    </source>
</evidence>
<dbReference type="PROSITE" id="PS52016">
    <property type="entry name" value="TONB_DEPENDENT_REC_3"/>
    <property type="match status" value="1"/>
</dbReference>
<comment type="caution">
    <text evidence="13">The sequence shown here is derived from an EMBL/GenBank/DDBJ whole genome shotgun (WGS) entry which is preliminary data.</text>
</comment>
<accession>A0A3N0EL27</accession>
<dbReference type="Pfam" id="PF00593">
    <property type="entry name" value="TonB_dep_Rec_b-barrel"/>
    <property type="match status" value="1"/>
</dbReference>
<dbReference type="InterPro" id="IPR012910">
    <property type="entry name" value="Plug_dom"/>
</dbReference>
<dbReference type="Pfam" id="PF07715">
    <property type="entry name" value="Plug"/>
    <property type="match status" value="1"/>
</dbReference>
<proteinExistence type="inferred from homology"/>
<keyword evidence="2 8" id="KW-0813">Transport</keyword>
<evidence type="ECO:0000259" key="12">
    <source>
        <dbReference type="Pfam" id="PF07715"/>
    </source>
</evidence>
<dbReference type="InterPro" id="IPR036942">
    <property type="entry name" value="Beta-barrel_TonB_sf"/>
</dbReference>
<gene>
    <name evidence="13" type="ORF">ED312_08305</name>
</gene>
<dbReference type="InterPro" id="IPR000531">
    <property type="entry name" value="Beta-barrel_TonB"/>
</dbReference>
<dbReference type="OrthoDB" id="1453181at2"/>
<protein>
    <submittedName>
        <fullName evidence="13">TonB-dependent receptor</fullName>
    </submittedName>
</protein>
<feature type="signal peptide" evidence="10">
    <location>
        <begin position="1"/>
        <end position="22"/>
    </location>
</feature>
<evidence type="ECO:0000256" key="6">
    <source>
        <dbReference type="ARBA" id="ARBA00023136"/>
    </source>
</evidence>
<keyword evidence="10" id="KW-0732">Signal</keyword>
<keyword evidence="14" id="KW-1185">Reference proteome</keyword>
<evidence type="ECO:0000256" key="2">
    <source>
        <dbReference type="ARBA" id="ARBA00022448"/>
    </source>
</evidence>
<dbReference type="AlphaFoldDB" id="A0A3N0EL27"/>
<keyword evidence="3 8" id="KW-1134">Transmembrane beta strand</keyword>
<dbReference type="SUPFAM" id="SSF49464">
    <property type="entry name" value="Carboxypeptidase regulatory domain-like"/>
    <property type="match status" value="1"/>
</dbReference>
<dbReference type="GO" id="GO:0009279">
    <property type="term" value="C:cell outer membrane"/>
    <property type="evidence" value="ECO:0007669"/>
    <property type="project" value="UniProtKB-SubCell"/>
</dbReference>
<evidence type="ECO:0000256" key="4">
    <source>
        <dbReference type="ARBA" id="ARBA00022692"/>
    </source>
</evidence>
<evidence type="ECO:0000256" key="10">
    <source>
        <dbReference type="SAM" id="SignalP"/>
    </source>
</evidence>
<dbReference type="RefSeq" id="WP_123215545.1">
    <property type="nucleotide sequence ID" value="NZ_RJTM01000059.1"/>
</dbReference>
<dbReference type="InterPro" id="IPR039426">
    <property type="entry name" value="TonB-dep_rcpt-like"/>
</dbReference>
<evidence type="ECO:0000256" key="7">
    <source>
        <dbReference type="ARBA" id="ARBA00023237"/>
    </source>
</evidence>
<evidence type="ECO:0000256" key="1">
    <source>
        <dbReference type="ARBA" id="ARBA00004571"/>
    </source>
</evidence>
<evidence type="ECO:0000256" key="9">
    <source>
        <dbReference type="RuleBase" id="RU003357"/>
    </source>
</evidence>
<sequence length="893" mass="100243">MKTIYNGFFTVVFALMATTAFAQGIITGTVIDAELNEPLPGANVVVKGTTTGVSTDFDGKFRIEVPQNSGTLVVSYIGFVKKEVRFTSTGDIGNIALQGDAEQLEGVVVVGTGVIDLVKDRQTPIAVSTIKASDIQKASGNAEFPTLLRSMPSVYANTSGGGYGDAQIRVRGFDQSNTAYLLNGQPINGMEDGNMYWSNWQGVRDVATAIQLQRGLGSSKLAISSVGGTMNIVTQSYNEKEKGFVEGAIANNNYIKSTAYYSTGKNENGWSSTYMLSYWEGDGNYFEGTEGKGLTYFLSFGYKPSDKHAFNLLITGAPQTHGQAYQNNIQAALTYGKDYNENWGYKNGKFYNERTNYYHKPVMNFNWDWNISDKSNLSTVAYASIGRGGGTGPLGYHSNKFDDNGQIDFDRIIATNRGLEPTEINGSNYLIGREIRNVEAGYITRASVNNHLWLGTVSNFNHKINDNLEFNVGFDYRFYKGKHYRMVTDFLGLDGWGVTNNGSVPGGYTVFKSYDINLFDPTFKNAKDTEKIGYDYSEQISYIGGFGQIEYKEDAFSAYIQGAISSQWHQRWDYFNYMLPNEQKSQKVNNGGFNLKGGLSYNIDEHHNVFANAGYYSRQPFHDNIYLNFTNDLNPLAENEKITGYELGYKFNSSVFSANLNGYYTVWDDRVEVRSTRLDLDNDGIDEDYFSRFAGLKQVHYGVEFDFMLRPLMTDQLGIYGFASLGNWKYGDNSIQTLVRQDNLEVVPGYDGETAYIDGVKVGEAAQTSFNLGANYKIIDEFSIDVDWYHYANVYAYIDPIRFTTPDQDVIKLPSYNLFRAGLSYTLPLKNTERQSFFFRFNVDNLFNTMYLQSLSTNIAPEDGVDNYKGINVNNRGTFGFGRQWSFSVRYNF</sequence>
<evidence type="ECO:0000313" key="13">
    <source>
        <dbReference type="EMBL" id="RNL88447.1"/>
    </source>
</evidence>
<feature type="domain" description="TonB-dependent receptor-like beta-barrel" evidence="11">
    <location>
        <begin position="320"/>
        <end position="846"/>
    </location>
</feature>
<dbReference type="Gene3D" id="2.170.130.10">
    <property type="entry name" value="TonB-dependent receptor, plug domain"/>
    <property type="match status" value="1"/>
</dbReference>
<dbReference type="Gene3D" id="2.40.170.20">
    <property type="entry name" value="TonB-dependent receptor, beta-barrel domain"/>
    <property type="match status" value="1"/>
</dbReference>
<name>A0A3N0EL27_SINP1</name>
<comment type="subcellular location">
    <subcellularLocation>
        <location evidence="1 8">Cell outer membrane</location>
        <topology evidence="1 8">Multi-pass membrane protein</topology>
    </subcellularLocation>
</comment>
<keyword evidence="4 8" id="KW-0812">Transmembrane</keyword>
<keyword evidence="5 9" id="KW-0798">TonB box</keyword>
<dbReference type="InterPro" id="IPR008969">
    <property type="entry name" value="CarboxyPept-like_regulatory"/>
</dbReference>
<dbReference type="Gene3D" id="2.60.40.1120">
    <property type="entry name" value="Carboxypeptidase-like, regulatory domain"/>
    <property type="match status" value="1"/>
</dbReference>
<evidence type="ECO:0000313" key="14">
    <source>
        <dbReference type="Proteomes" id="UP000267469"/>
    </source>
</evidence>
<dbReference type="Pfam" id="PF13715">
    <property type="entry name" value="CarbopepD_reg_2"/>
    <property type="match status" value="1"/>
</dbReference>
<feature type="chain" id="PRO_5017925770" evidence="10">
    <location>
        <begin position="23"/>
        <end position="893"/>
    </location>
</feature>
<dbReference type="InterPro" id="IPR037066">
    <property type="entry name" value="Plug_dom_sf"/>
</dbReference>
<keyword evidence="13" id="KW-0675">Receptor</keyword>